<dbReference type="Gene3D" id="3.40.1440.10">
    <property type="entry name" value="GIY-YIG endonuclease"/>
    <property type="match status" value="1"/>
</dbReference>
<dbReference type="Proteomes" id="UP000183687">
    <property type="component" value="Unassembled WGS sequence"/>
</dbReference>
<dbReference type="EMBL" id="FNSH01000001">
    <property type="protein sequence ID" value="SEB94195.1"/>
    <property type="molecule type" value="Genomic_DNA"/>
</dbReference>
<comment type="caution">
    <text evidence="3">The sequence shown here is derived from an EMBL/GenBank/DDBJ whole genome shotgun (WGS) entry which is preliminary data.</text>
</comment>
<organism evidence="3 4">
    <name type="scientific">Atopobium minutum</name>
    <dbReference type="NCBI Taxonomy" id="1381"/>
    <lineage>
        <taxon>Bacteria</taxon>
        <taxon>Bacillati</taxon>
        <taxon>Actinomycetota</taxon>
        <taxon>Coriobacteriia</taxon>
        <taxon>Coriobacteriales</taxon>
        <taxon>Atopobiaceae</taxon>
        <taxon>Atopobium</taxon>
    </lineage>
</organism>
<gene>
    <name evidence="3" type="ORF">SAMN04489746_1320</name>
</gene>
<evidence type="ECO:0000313" key="3">
    <source>
        <dbReference type="EMBL" id="SEB94195.1"/>
    </source>
</evidence>
<reference evidence="3 4" key="1">
    <citation type="submission" date="2016-10" db="EMBL/GenBank/DDBJ databases">
        <authorList>
            <person name="Varghese N."/>
            <person name="Submissions S."/>
        </authorList>
    </citation>
    <scope>NUCLEOTIDE SEQUENCE [LARGE SCALE GENOMIC DNA]</scope>
    <source>
        <strain evidence="3 4">DSM 20586</strain>
    </source>
</reference>
<protein>
    <submittedName>
        <fullName evidence="3">Endonuclease</fullName>
    </submittedName>
</protein>
<dbReference type="Pfam" id="PF01541">
    <property type="entry name" value="GIY-YIG"/>
    <property type="match status" value="1"/>
</dbReference>
<dbReference type="GO" id="GO:0004519">
    <property type="term" value="F:endonuclease activity"/>
    <property type="evidence" value="ECO:0007669"/>
    <property type="project" value="UniProtKB-KW"/>
</dbReference>
<keyword evidence="3" id="KW-0540">Nuclease</keyword>
<dbReference type="AlphaFoldDB" id="A0AB38A7Q3"/>
<proteinExistence type="inferred from homology"/>
<evidence type="ECO:0000259" key="2">
    <source>
        <dbReference type="PROSITE" id="PS50164"/>
    </source>
</evidence>
<evidence type="ECO:0000313" key="4">
    <source>
        <dbReference type="Proteomes" id="UP000183687"/>
    </source>
</evidence>
<dbReference type="SUPFAM" id="SSF82771">
    <property type="entry name" value="GIY-YIG endonuclease"/>
    <property type="match status" value="1"/>
</dbReference>
<accession>A0AB38A7Q3</accession>
<comment type="similarity">
    <text evidence="1">Belongs to the UPF0213 family.</text>
</comment>
<dbReference type="CDD" id="cd10456">
    <property type="entry name" value="GIY-YIG_UPF0213"/>
    <property type="match status" value="1"/>
</dbReference>
<evidence type="ECO:0000256" key="1">
    <source>
        <dbReference type="ARBA" id="ARBA00007435"/>
    </source>
</evidence>
<name>A0AB38A7Q3_9ACTN</name>
<dbReference type="PANTHER" id="PTHR34477">
    <property type="entry name" value="UPF0213 PROTEIN YHBQ"/>
    <property type="match status" value="1"/>
</dbReference>
<dbReference type="InterPro" id="IPR000305">
    <property type="entry name" value="GIY-YIG_endonuc"/>
</dbReference>
<keyword evidence="3" id="KW-0378">Hydrolase</keyword>
<dbReference type="RefSeq" id="WP_002564014.1">
    <property type="nucleotide sequence ID" value="NZ_CALJSN010000010.1"/>
</dbReference>
<keyword evidence="3" id="KW-0255">Endonuclease</keyword>
<dbReference type="InterPro" id="IPR035901">
    <property type="entry name" value="GIY-YIG_endonuc_sf"/>
</dbReference>
<dbReference type="PROSITE" id="PS50164">
    <property type="entry name" value="GIY_YIG"/>
    <property type="match status" value="1"/>
</dbReference>
<sequence length="130" mass="14849">MSYFIYMLRCEDNSLYTGITVDVARRIAEHVSGGSKGAKYTRSHKPIALEGLWKTQDKAAASWLEWRIKHLTRSQKDMLLQAPQQVHDLAQAAQKQTGMFEVVSAQERKQLWKEFDDKTSVSDASCSDRI</sequence>
<dbReference type="InterPro" id="IPR050190">
    <property type="entry name" value="UPF0213_domain"/>
</dbReference>
<feature type="domain" description="GIY-YIG" evidence="2">
    <location>
        <begin position="1"/>
        <end position="78"/>
    </location>
</feature>
<dbReference type="PANTHER" id="PTHR34477:SF1">
    <property type="entry name" value="UPF0213 PROTEIN YHBQ"/>
    <property type="match status" value="1"/>
</dbReference>